<accession>A0ABM8IKC2</accession>
<organism evidence="13 14">
    <name type="scientific">Bacteroides sedimenti</name>
    <dbReference type="NCBI Taxonomy" id="2136147"/>
    <lineage>
        <taxon>Bacteria</taxon>
        <taxon>Pseudomonadati</taxon>
        <taxon>Bacteroidota</taxon>
        <taxon>Bacteroidia</taxon>
        <taxon>Bacteroidales</taxon>
        <taxon>Bacteroidaceae</taxon>
        <taxon>Bacteroides</taxon>
    </lineage>
</organism>
<evidence type="ECO:0000256" key="5">
    <source>
        <dbReference type="ARBA" id="ARBA00023077"/>
    </source>
</evidence>
<evidence type="ECO:0000256" key="8">
    <source>
        <dbReference type="PROSITE-ProRule" id="PRU01360"/>
    </source>
</evidence>
<keyword evidence="2 8" id="KW-0813">Transport</keyword>
<gene>
    <name evidence="13" type="ORF">BSYN_23530</name>
</gene>
<evidence type="ECO:0000259" key="12">
    <source>
        <dbReference type="Pfam" id="PF07715"/>
    </source>
</evidence>
<dbReference type="InterPro" id="IPR037066">
    <property type="entry name" value="Plug_dom_sf"/>
</dbReference>
<dbReference type="RefSeq" id="WP_353331127.1">
    <property type="nucleotide sequence ID" value="NZ_AP028055.1"/>
</dbReference>
<dbReference type="InterPro" id="IPR039426">
    <property type="entry name" value="TonB-dep_rcpt-like"/>
</dbReference>
<dbReference type="EMBL" id="AP028055">
    <property type="protein sequence ID" value="BEH00089.1"/>
    <property type="molecule type" value="Genomic_DNA"/>
</dbReference>
<evidence type="ECO:0000313" key="14">
    <source>
        <dbReference type="Proteomes" id="UP001496674"/>
    </source>
</evidence>
<keyword evidence="4 8" id="KW-0812">Transmembrane</keyword>
<evidence type="ECO:0000256" key="4">
    <source>
        <dbReference type="ARBA" id="ARBA00022692"/>
    </source>
</evidence>
<feature type="domain" description="TonB-dependent receptor plug" evidence="12">
    <location>
        <begin position="146"/>
        <end position="253"/>
    </location>
</feature>
<proteinExistence type="inferred from homology"/>
<name>A0ABM8IKC2_9BACE</name>
<keyword evidence="6 8" id="KW-0472">Membrane</keyword>
<evidence type="ECO:0000256" key="9">
    <source>
        <dbReference type="RuleBase" id="RU003357"/>
    </source>
</evidence>
<dbReference type="InterPro" id="IPR012910">
    <property type="entry name" value="Plug_dom"/>
</dbReference>
<dbReference type="InterPro" id="IPR023997">
    <property type="entry name" value="TonB-dep_OMP_SusC/RagA_CS"/>
</dbReference>
<dbReference type="SUPFAM" id="SSF49464">
    <property type="entry name" value="Carboxypeptidase regulatory domain-like"/>
    <property type="match status" value="1"/>
</dbReference>
<comment type="similarity">
    <text evidence="8 9">Belongs to the TonB-dependent receptor family.</text>
</comment>
<keyword evidence="7 8" id="KW-0998">Cell outer membrane</keyword>
<dbReference type="Pfam" id="PF07715">
    <property type="entry name" value="Plug"/>
    <property type="match status" value="1"/>
</dbReference>
<feature type="chain" id="PRO_5046018559" evidence="10">
    <location>
        <begin position="36"/>
        <end position="1169"/>
    </location>
</feature>
<dbReference type="Proteomes" id="UP001496674">
    <property type="component" value="Chromosome"/>
</dbReference>
<dbReference type="InterPro" id="IPR000531">
    <property type="entry name" value="Beta-barrel_TonB"/>
</dbReference>
<dbReference type="InterPro" id="IPR008969">
    <property type="entry name" value="CarboxyPept-like_regulatory"/>
</dbReference>
<dbReference type="NCBIfam" id="TIGR04056">
    <property type="entry name" value="OMP_RagA_SusC"/>
    <property type="match status" value="1"/>
</dbReference>
<dbReference type="Gene3D" id="2.40.170.20">
    <property type="entry name" value="TonB-dependent receptor, beta-barrel domain"/>
    <property type="match status" value="1"/>
</dbReference>
<feature type="domain" description="TonB-dependent receptor-like beta-barrel" evidence="11">
    <location>
        <begin position="484"/>
        <end position="893"/>
    </location>
</feature>
<dbReference type="InterPro" id="IPR023996">
    <property type="entry name" value="TonB-dep_OMP_SusC/RagA"/>
</dbReference>
<dbReference type="InterPro" id="IPR036942">
    <property type="entry name" value="Beta-barrel_TonB_sf"/>
</dbReference>
<sequence>MNTIKQSRGVFSKKLLTALAIVFFFSNTGSMNATASGWTANASLGVSEQQQQTNTVRGTVTDQNGEPIIGASVTEKGAPKNGTVTDLDGRFTLKVKPNATLIVTYIGFKKEEVAVGGKTSVNISLKENAELLEEVVVVGYGTQKKENLTGAVASVDVDKSLKNRPIADVGRGLQGSVPGLSIMIGNGEVGSDPVMKIRGQLASINGGSAPLILLDNVEIPSIQMVNPDDIESISVLKDAASSSIYGAKAAFGVVLITTKKGAKQESINVQYSNNFSWQNVAKDIQMGQIDALEYTVEAMERSSKTIAGAFWYVTRESYNKSLEWQKKYGGTVKSGDPIVFGRDWYVDSSNRKIGVRTYNPYDYMVKEWAPSMTQNLSIAGRSKNTSYNIGLGYLSESGMMKPAKKDNFTRYNASLRLSSDLNKYITVRAGMIYSKRDKRYAYVTNSTTADPWLYLYRWGPLQPFGTEDGDLVRSPASESAQANTANQTFNYNNVNLGATINITKNWTVDADFTHANQEFIWNRPGTRYTARDSWSSPVAKNDANGNRLYVNDAGELVDATATGAMPAFQLNNWTYTSAGSNPDHIYRNSENYSQETANIYTTYNFKLAEIHAFKAMAGINRVESKTANNWSQITQLIDITNPQFNLATGTQTAGGETYWESQLGYYGRLNYALMDKYLFEANIRYDGSSKFPTDLKWRWFPSFSAGWRASEEKFLEWMKPTISSLKFRGSWGTIGDQTVSNELYVPTMSSTISSWLNNGTKLIYYGTPAAVSANITWQDITTLDLGFDVRMFDNKLGISFDWFQRTTKNMIVPGAPVANTFGSGAPSGNYGELRTRGWEIALDFNHRFENGIGINATATLSDATTVITKYAPGATKTVTNSYYEGKTYGDIWGYKTDRLYQYSDFELDADGKPQLITLTAAESQKYAGKKAYKLKTIDGKKPVYQAYLQNSSDFYFGPGDVKFVDLNGDGEINNGSNTEDDHGDLSVIGNSTPRYEYGIRLGGDYKGFDCSVFFQGVGKRDIWGAGFLTTPGFNSSDGAMPQAIAGDFWKDTRTDAFYPRPYNQAGSDNSNNMQVQSRYLLDMSYLRIKNITFGYTLPQSLLSKAYLSKARIYVALENFFTFDHLRDLPIDPEVISGYSMFNSSNYNSGRTGVGTPMFKSLSFGMQINF</sequence>
<dbReference type="Pfam" id="PF13715">
    <property type="entry name" value="CarbopepD_reg_2"/>
    <property type="match status" value="1"/>
</dbReference>
<dbReference type="PROSITE" id="PS52016">
    <property type="entry name" value="TONB_DEPENDENT_REC_3"/>
    <property type="match status" value="1"/>
</dbReference>
<dbReference type="Gene3D" id="2.60.40.1120">
    <property type="entry name" value="Carboxypeptidase-like, regulatory domain"/>
    <property type="match status" value="1"/>
</dbReference>
<evidence type="ECO:0000256" key="6">
    <source>
        <dbReference type="ARBA" id="ARBA00023136"/>
    </source>
</evidence>
<keyword evidence="5 9" id="KW-0798">TonB box</keyword>
<evidence type="ECO:0000256" key="1">
    <source>
        <dbReference type="ARBA" id="ARBA00004571"/>
    </source>
</evidence>
<dbReference type="Gene3D" id="2.170.130.10">
    <property type="entry name" value="TonB-dependent receptor, plug domain"/>
    <property type="match status" value="1"/>
</dbReference>
<dbReference type="SUPFAM" id="SSF56935">
    <property type="entry name" value="Porins"/>
    <property type="match status" value="1"/>
</dbReference>
<evidence type="ECO:0000256" key="7">
    <source>
        <dbReference type="ARBA" id="ARBA00023237"/>
    </source>
</evidence>
<protein>
    <submittedName>
        <fullName evidence="13">SusC/RagA family TonB-linked outer membrane protein</fullName>
    </submittedName>
</protein>
<evidence type="ECO:0000256" key="10">
    <source>
        <dbReference type="SAM" id="SignalP"/>
    </source>
</evidence>
<dbReference type="NCBIfam" id="TIGR04057">
    <property type="entry name" value="SusC_RagA_signa"/>
    <property type="match status" value="1"/>
</dbReference>
<keyword evidence="3 8" id="KW-1134">Transmembrane beta strand</keyword>
<comment type="subcellular location">
    <subcellularLocation>
        <location evidence="1 8">Cell outer membrane</location>
        <topology evidence="1 8">Multi-pass membrane protein</topology>
    </subcellularLocation>
</comment>
<evidence type="ECO:0000259" key="11">
    <source>
        <dbReference type="Pfam" id="PF00593"/>
    </source>
</evidence>
<dbReference type="Pfam" id="PF00593">
    <property type="entry name" value="TonB_dep_Rec_b-barrel"/>
    <property type="match status" value="1"/>
</dbReference>
<keyword evidence="10" id="KW-0732">Signal</keyword>
<evidence type="ECO:0000313" key="13">
    <source>
        <dbReference type="EMBL" id="BEH00089.1"/>
    </source>
</evidence>
<reference evidence="13 14" key="1">
    <citation type="submission" date="2023-04" db="EMBL/GenBank/DDBJ databases">
        <title>Draft genome sequence of acteroides sedimenti strain YN3PY1.</title>
        <authorList>
            <person name="Yoshida N."/>
        </authorList>
    </citation>
    <scope>NUCLEOTIDE SEQUENCE [LARGE SCALE GENOMIC DNA]</scope>
    <source>
        <strain evidence="13 14">YN3PY1</strain>
    </source>
</reference>
<evidence type="ECO:0000256" key="3">
    <source>
        <dbReference type="ARBA" id="ARBA00022452"/>
    </source>
</evidence>
<keyword evidence="14" id="KW-1185">Reference proteome</keyword>
<feature type="signal peptide" evidence="10">
    <location>
        <begin position="1"/>
        <end position="35"/>
    </location>
</feature>
<evidence type="ECO:0000256" key="2">
    <source>
        <dbReference type="ARBA" id="ARBA00022448"/>
    </source>
</evidence>